<evidence type="ECO:0000256" key="7">
    <source>
        <dbReference type="RuleBase" id="RU363032"/>
    </source>
</evidence>
<dbReference type="Pfam" id="PF00528">
    <property type="entry name" value="BPD_transp_1"/>
    <property type="match status" value="1"/>
</dbReference>
<comment type="similarity">
    <text evidence="7">Belongs to the binding-protein-dependent transport system permease family.</text>
</comment>
<dbReference type="Proteomes" id="UP000703590">
    <property type="component" value="Unassembled WGS sequence"/>
</dbReference>
<gene>
    <name evidence="9" type="ORF">JWV37_01055</name>
</gene>
<dbReference type="SUPFAM" id="SSF161098">
    <property type="entry name" value="MetI-like"/>
    <property type="match status" value="1"/>
</dbReference>
<keyword evidence="2 7" id="KW-0813">Transport</keyword>
<evidence type="ECO:0000256" key="1">
    <source>
        <dbReference type="ARBA" id="ARBA00004651"/>
    </source>
</evidence>
<sequence length="276" mass="29976">MKSVLREPFFKVGVVLFGAVSALGILALFWLPHDPHAFVFEPLARPSLTHLLGVNDAGMDIFSELLVAVQNTLVFGVWVAGISVGLGAVVGMASGYWGGWIDAVLMRLCDILIALPSVLVLLLVASIARPSGMELGALLGVLSFPIGAKVVRFQTAHLKETLYVEVALQMGASGWYVLRRHIFPALAPLIGFSCAGRFRFAVMAQATLAFLGLLSPSEKSFGMMIRQGMQYYYLDIWWHWIFPPVVLLGMVLVGVTFVIFSLEGVLDGRVKGVLRG</sequence>
<name>A0ABS2WNU8_9BACT</name>
<evidence type="ECO:0000256" key="3">
    <source>
        <dbReference type="ARBA" id="ARBA00022475"/>
    </source>
</evidence>
<keyword evidence="6 7" id="KW-0472">Membrane</keyword>
<feature type="transmembrane region" description="Helical" evidence="7">
    <location>
        <begin position="236"/>
        <end position="260"/>
    </location>
</feature>
<dbReference type="PANTHER" id="PTHR43386">
    <property type="entry name" value="OLIGOPEPTIDE TRANSPORT SYSTEM PERMEASE PROTEIN APPC"/>
    <property type="match status" value="1"/>
</dbReference>
<evidence type="ECO:0000256" key="5">
    <source>
        <dbReference type="ARBA" id="ARBA00022989"/>
    </source>
</evidence>
<dbReference type="InterPro" id="IPR000515">
    <property type="entry name" value="MetI-like"/>
</dbReference>
<reference evidence="10" key="1">
    <citation type="submission" date="2021-02" db="EMBL/GenBank/DDBJ databases">
        <title>Sulfurospirillum tamanensis sp. nov.</title>
        <authorList>
            <person name="Merkel A.Y."/>
        </authorList>
    </citation>
    <scope>NUCLEOTIDE SEQUENCE [LARGE SCALE GENOMIC DNA]</scope>
    <source>
        <strain evidence="10">T05b</strain>
    </source>
</reference>
<organism evidence="9 10">
    <name type="scientific">Sulfurospirillum tamanense</name>
    <dbReference type="NCBI Taxonomy" id="2813362"/>
    <lineage>
        <taxon>Bacteria</taxon>
        <taxon>Pseudomonadati</taxon>
        <taxon>Campylobacterota</taxon>
        <taxon>Epsilonproteobacteria</taxon>
        <taxon>Campylobacterales</taxon>
        <taxon>Sulfurospirillaceae</taxon>
        <taxon>Sulfurospirillum</taxon>
    </lineage>
</organism>
<feature type="transmembrane region" description="Helical" evidence="7">
    <location>
        <begin position="73"/>
        <end position="97"/>
    </location>
</feature>
<feature type="transmembrane region" description="Helical" evidence="7">
    <location>
        <begin position="198"/>
        <end position="215"/>
    </location>
</feature>
<comment type="caution">
    <text evidence="9">The sequence shown here is derived from an EMBL/GenBank/DDBJ whole genome shotgun (WGS) entry which is preliminary data.</text>
</comment>
<evidence type="ECO:0000313" key="10">
    <source>
        <dbReference type="Proteomes" id="UP000703590"/>
    </source>
</evidence>
<evidence type="ECO:0000256" key="2">
    <source>
        <dbReference type="ARBA" id="ARBA00022448"/>
    </source>
</evidence>
<reference evidence="9 10" key="2">
    <citation type="submission" date="2021-02" db="EMBL/GenBank/DDBJ databases">
        <title>Sulfurospirillum tamanensis sp. nov.</title>
        <authorList>
            <person name="Frolova A."/>
            <person name="Merkel A."/>
            <person name="Slobodkin A."/>
        </authorList>
    </citation>
    <scope>NUCLEOTIDE SEQUENCE [LARGE SCALE GENOMIC DNA]</scope>
    <source>
        <strain evidence="9 10">T05b</strain>
    </source>
</reference>
<keyword evidence="3" id="KW-1003">Cell membrane</keyword>
<keyword evidence="10" id="KW-1185">Reference proteome</keyword>
<dbReference type="PANTHER" id="PTHR43386:SF1">
    <property type="entry name" value="D,D-DIPEPTIDE TRANSPORT SYSTEM PERMEASE PROTEIN DDPC-RELATED"/>
    <property type="match status" value="1"/>
</dbReference>
<keyword evidence="4 7" id="KW-0812">Transmembrane</keyword>
<reference evidence="9 10" key="3">
    <citation type="submission" date="2021-02" db="EMBL/GenBank/DDBJ databases">
        <authorList>
            <person name="Merkel A.Y."/>
        </authorList>
    </citation>
    <scope>NUCLEOTIDE SEQUENCE [LARGE SCALE GENOMIC DNA]</scope>
    <source>
        <strain evidence="9 10">T05b</strain>
    </source>
</reference>
<dbReference type="RefSeq" id="WP_205457786.1">
    <property type="nucleotide sequence ID" value="NZ_JAFHKK010000001.1"/>
</dbReference>
<dbReference type="EMBL" id="JAFHKK010000001">
    <property type="protein sequence ID" value="MBN2963356.1"/>
    <property type="molecule type" value="Genomic_DNA"/>
</dbReference>
<proteinExistence type="inferred from homology"/>
<evidence type="ECO:0000259" key="8">
    <source>
        <dbReference type="PROSITE" id="PS50928"/>
    </source>
</evidence>
<dbReference type="InterPro" id="IPR050366">
    <property type="entry name" value="BP-dependent_transpt_permease"/>
</dbReference>
<feature type="transmembrane region" description="Helical" evidence="7">
    <location>
        <begin position="12"/>
        <end position="31"/>
    </location>
</feature>
<keyword evidence="5 7" id="KW-1133">Transmembrane helix</keyword>
<evidence type="ECO:0000256" key="4">
    <source>
        <dbReference type="ARBA" id="ARBA00022692"/>
    </source>
</evidence>
<evidence type="ECO:0000313" key="9">
    <source>
        <dbReference type="EMBL" id="MBN2963356.1"/>
    </source>
</evidence>
<feature type="domain" description="ABC transmembrane type-1" evidence="8">
    <location>
        <begin position="69"/>
        <end position="263"/>
    </location>
</feature>
<protein>
    <submittedName>
        <fullName evidence="9">ABC transporter permease</fullName>
    </submittedName>
</protein>
<dbReference type="Gene3D" id="1.10.3720.10">
    <property type="entry name" value="MetI-like"/>
    <property type="match status" value="1"/>
</dbReference>
<evidence type="ECO:0000256" key="6">
    <source>
        <dbReference type="ARBA" id="ARBA00023136"/>
    </source>
</evidence>
<dbReference type="InterPro" id="IPR035906">
    <property type="entry name" value="MetI-like_sf"/>
</dbReference>
<accession>A0ABS2WNU8</accession>
<comment type="subcellular location">
    <subcellularLocation>
        <location evidence="1 7">Cell membrane</location>
        <topology evidence="1 7">Multi-pass membrane protein</topology>
    </subcellularLocation>
</comment>
<feature type="transmembrane region" description="Helical" evidence="7">
    <location>
        <begin position="104"/>
        <end position="127"/>
    </location>
</feature>
<dbReference type="PROSITE" id="PS50928">
    <property type="entry name" value="ABC_TM1"/>
    <property type="match status" value="1"/>
</dbReference>
<dbReference type="CDD" id="cd06261">
    <property type="entry name" value="TM_PBP2"/>
    <property type="match status" value="1"/>
</dbReference>